<dbReference type="FunFam" id="3.40.1440.60:FF:000001">
    <property type="entry name" value="Primosomal protein N"/>
    <property type="match status" value="1"/>
</dbReference>
<dbReference type="Proteomes" id="UP000288395">
    <property type="component" value="Unassembled WGS sequence"/>
</dbReference>
<comment type="similarity">
    <text evidence="12">Belongs to the helicase family. PriA subfamily.</text>
</comment>
<dbReference type="Pfam" id="PF18319">
    <property type="entry name" value="Zn_ribbon_PriA"/>
    <property type="match status" value="1"/>
</dbReference>
<keyword evidence="2 12" id="KW-0235">DNA replication</keyword>
<dbReference type="GO" id="GO:0005524">
    <property type="term" value="F:ATP binding"/>
    <property type="evidence" value="ECO:0007669"/>
    <property type="project" value="UniProtKB-UniRule"/>
</dbReference>
<feature type="binding site" evidence="12">
    <location>
        <position position="444"/>
    </location>
    <ligand>
        <name>Zn(2+)</name>
        <dbReference type="ChEBI" id="CHEBI:29105"/>
        <label>1</label>
    </ligand>
</feature>
<proteinExistence type="inferred from homology"/>
<comment type="caution">
    <text evidence="15">The sequence shown here is derived from an EMBL/GenBank/DDBJ whole genome shotgun (WGS) entry which is preliminary data.</text>
</comment>
<feature type="binding site" evidence="12">
    <location>
        <position position="471"/>
    </location>
    <ligand>
        <name>Zn(2+)</name>
        <dbReference type="ChEBI" id="CHEBI:29105"/>
        <label>2</label>
    </ligand>
</feature>
<keyword evidence="8 12" id="KW-0067">ATP-binding</keyword>
<feature type="binding site" evidence="12">
    <location>
        <position position="484"/>
    </location>
    <ligand>
        <name>Zn(2+)</name>
        <dbReference type="ChEBI" id="CHEBI:29105"/>
        <label>1</label>
    </ligand>
</feature>
<dbReference type="SUPFAM" id="SSF52540">
    <property type="entry name" value="P-loop containing nucleoside triphosphate hydrolases"/>
    <property type="match status" value="2"/>
</dbReference>
<dbReference type="NCBIfam" id="NF004065">
    <property type="entry name" value="PRK05580.1-1"/>
    <property type="match status" value="1"/>
</dbReference>
<dbReference type="InterPro" id="IPR001650">
    <property type="entry name" value="Helicase_C-like"/>
</dbReference>
<dbReference type="GO" id="GO:0006270">
    <property type="term" value="P:DNA replication initiation"/>
    <property type="evidence" value="ECO:0007669"/>
    <property type="project" value="TreeGrafter"/>
</dbReference>
<dbReference type="AlphaFoldDB" id="A0A432VWY4"/>
<dbReference type="Pfam" id="PF00271">
    <property type="entry name" value="Helicase_C"/>
    <property type="match status" value="1"/>
</dbReference>
<dbReference type="NCBIfam" id="TIGR00595">
    <property type="entry name" value="priA"/>
    <property type="match status" value="1"/>
</dbReference>
<dbReference type="NCBIfam" id="NF004067">
    <property type="entry name" value="PRK05580.1-4"/>
    <property type="match status" value="1"/>
</dbReference>
<evidence type="ECO:0000256" key="7">
    <source>
        <dbReference type="ARBA" id="ARBA00022833"/>
    </source>
</evidence>
<evidence type="ECO:0000256" key="3">
    <source>
        <dbReference type="ARBA" id="ARBA00022723"/>
    </source>
</evidence>
<keyword evidence="1 12" id="KW-0639">Primosome</keyword>
<dbReference type="SMART" id="SM00487">
    <property type="entry name" value="DEXDc"/>
    <property type="match status" value="1"/>
</dbReference>
<keyword evidence="4 12" id="KW-0547">Nucleotide-binding</keyword>
<comment type="function">
    <text evidence="12">Initiates the restart of stalled replication forks, which reloads the replicative helicase on sites other than the origin of replication. Recognizes and binds to abandoned replication forks and remodels them to uncover a helicase loading site. Promotes assembly of the primosome at these replication forks.</text>
</comment>
<dbReference type="InterPro" id="IPR005259">
    <property type="entry name" value="PriA"/>
</dbReference>
<evidence type="ECO:0000256" key="4">
    <source>
        <dbReference type="ARBA" id="ARBA00022741"/>
    </source>
</evidence>
<dbReference type="PROSITE" id="PS51192">
    <property type="entry name" value="HELICASE_ATP_BIND_1"/>
    <property type="match status" value="1"/>
</dbReference>
<feature type="binding site" evidence="12">
    <location>
        <position position="453"/>
    </location>
    <ligand>
        <name>Zn(2+)</name>
        <dbReference type="ChEBI" id="CHEBI:29105"/>
        <label>2</label>
    </ligand>
</feature>
<dbReference type="GO" id="GO:0008270">
    <property type="term" value="F:zinc ion binding"/>
    <property type="evidence" value="ECO:0007669"/>
    <property type="project" value="UniProtKB-UniRule"/>
</dbReference>
<dbReference type="PANTHER" id="PTHR30580">
    <property type="entry name" value="PRIMOSOMAL PROTEIN N"/>
    <property type="match status" value="1"/>
</dbReference>
<dbReference type="HAMAP" id="MF_00983">
    <property type="entry name" value="PriA"/>
    <property type="match status" value="1"/>
</dbReference>
<dbReference type="GO" id="GO:1990077">
    <property type="term" value="C:primosome complex"/>
    <property type="evidence" value="ECO:0007669"/>
    <property type="project" value="UniProtKB-UniRule"/>
</dbReference>
<dbReference type="FunFam" id="3.40.50.300:FF:000489">
    <property type="entry name" value="Primosome assembly protein PriA"/>
    <property type="match status" value="1"/>
</dbReference>
<dbReference type="CDD" id="cd17929">
    <property type="entry name" value="DEXHc_priA"/>
    <property type="match status" value="1"/>
</dbReference>
<dbReference type="InterPro" id="IPR040498">
    <property type="entry name" value="PriA_CRR"/>
</dbReference>
<dbReference type="PANTHER" id="PTHR30580:SF0">
    <property type="entry name" value="PRIMOSOMAL PROTEIN N"/>
    <property type="match status" value="1"/>
</dbReference>
<evidence type="ECO:0000259" key="14">
    <source>
        <dbReference type="PROSITE" id="PS51194"/>
    </source>
</evidence>
<evidence type="ECO:0000313" key="15">
    <source>
        <dbReference type="EMBL" id="RUO20971.1"/>
    </source>
</evidence>
<dbReference type="InterPro" id="IPR041222">
    <property type="entry name" value="PriA_3primeBD"/>
</dbReference>
<dbReference type="InterPro" id="IPR014001">
    <property type="entry name" value="Helicase_ATP-bd"/>
</dbReference>
<feature type="binding site" evidence="12">
    <location>
        <position position="468"/>
    </location>
    <ligand>
        <name>Zn(2+)</name>
        <dbReference type="ChEBI" id="CHEBI:29105"/>
        <label>2</label>
    </ligand>
</feature>
<dbReference type="Pfam" id="PF17764">
    <property type="entry name" value="PriA_3primeBD"/>
    <property type="match status" value="1"/>
</dbReference>
<evidence type="ECO:0000256" key="10">
    <source>
        <dbReference type="ARBA" id="ARBA00023235"/>
    </source>
</evidence>
<accession>A0A432VWY4</accession>
<dbReference type="Pfam" id="PF18074">
    <property type="entry name" value="PriA_C"/>
    <property type="match status" value="1"/>
</dbReference>
<evidence type="ECO:0000313" key="16">
    <source>
        <dbReference type="Proteomes" id="UP000288395"/>
    </source>
</evidence>
<evidence type="ECO:0000256" key="12">
    <source>
        <dbReference type="HAMAP-Rule" id="MF_00983"/>
    </source>
</evidence>
<keyword evidence="10 12" id="KW-0413">Isomerase</keyword>
<dbReference type="GO" id="GO:0006269">
    <property type="term" value="P:DNA replication, synthesis of primer"/>
    <property type="evidence" value="ECO:0007669"/>
    <property type="project" value="UniProtKB-KW"/>
</dbReference>
<evidence type="ECO:0000256" key="6">
    <source>
        <dbReference type="ARBA" id="ARBA00022806"/>
    </source>
</evidence>
<comment type="cofactor">
    <cofactor evidence="12">
        <name>Zn(2+)</name>
        <dbReference type="ChEBI" id="CHEBI:29105"/>
    </cofactor>
    <text evidence="12">Binds 2 zinc ions per subunit.</text>
</comment>
<comment type="catalytic activity">
    <reaction evidence="11 12">
        <text>ATP + H2O = ADP + phosphate + H(+)</text>
        <dbReference type="Rhea" id="RHEA:13065"/>
        <dbReference type="ChEBI" id="CHEBI:15377"/>
        <dbReference type="ChEBI" id="CHEBI:15378"/>
        <dbReference type="ChEBI" id="CHEBI:30616"/>
        <dbReference type="ChEBI" id="CHEBI:43474"/>
        <dbReference type="ChEBI" id="CHEBI:456216"/>
        <dbReference type="EC" id="5.6.2.4"/>
    </reaction>
</comment>
<evidence type="ECO:0000256" key="9">
    <source>
        <dbReference type="ARBA" id="ARBA00023125"/>
    </source>
</evidence>
<dbReference type="Pfam" id="PF00270">
    <property type="entry name" value="DEAD"/>
    <property type="match status" value="1"/>
</dbReference>
<dbReference type="GO" id="GO:0003677">
    <property type="term" value="F:DNA binding"/>
    <property type="evidence" value="ECO:0007669"/>
    <property type="project" value="UniProtKB-UniRule"/>
</dbReference>
<dbReference type="OrthoDB" id="9759544at2"/>
<gene>
    <name evidence="12" type="primary">priA</name>
    <name evidence="15" type="ORF">CWE08_07670</name>
</gene>
<feature type="domain" description="Helicase C-terminal" evidence="14">
    <location>
        <begin position="458"/>
        <end position="635"/>
    </location>
</feature>
<dbReference type="CDD" id="cd18804">
    <property type="entry name" value="SF2_C_priA"/>
    <property type="match status" value="1"/>
</dbReference>
<keyword evidence="7 12" id="KW-0862">Zinc</keyword>
<dbReference type="GO" id="GO:0006302">
    <property type="term" value="P:double-strand break repair"/>
    <property type="evidence" value="ECO:0007669"/>
    <property type="project" value="InterPro"/>
</dbReference>
<dbReference type="InterPro" id="IPR011545">
    <property type="entry name" value="DEAD/DEAH_box_helicase_dom"/>
</dbReference>
<evidence type="ECO:0000256" key="1">
    <source>
        <dbReference type="ARBA" id="ARBA00022515"/>
    </source>
</evidence>
<evidence type="ECO:0000256" key="11">
    <source>
        <dbReference type="ARBA" id="ARBA00048988"/>
    </source>
</evidence>
<dbReference type="Gene3D" id="3.40.1440.60">
    <property type="entry name" value="PriA, 3(prime) DNA-binding domain"/>
    <property type="match status" value="1"/>
</dbReference>
<dbReference type="SMART" id="SM00490">
    <property type="entry name" value="HELICc"/>
    <property type="match status" value="1"/>
</dbReference>
<keyword evidence="16" id="KW-1185">Reference proteome</keyword>
<sequence length="739" mass="81594">MPTFIRIALPVPLRRKYDYALAPEQPLPEVGGRVRVPFGSREMVGFVTANDISPAIDVNQVREVIAVSDAQALWPQPLWQLLLWAASYYHHPLGEVLVHAAPIAIKQGEPPSYTLVRRYQLSSQGEATEVTTLQRAKKQQQLFAALKRGAMSASSFREQGHSTAALKALQDKGLVEVHNCEPAFAPWHGEAHTQLQEQPHALNREQAVAVGAILGMVNTGKANVWLLEGVTGSGKTEVYLQVMAEVLAAGKQVLVLVPEIGLTPQTVARFRNRFQVPVVVLHSGLSDQERLQGWLQARDGHAGIVLGTRSAIFTPMQNLGLLILDEEHDSSFKQQDGFRYNARDLAIKRAHLEGFGVILGSATPSLESLANARSNRYAHLTLGKRAGAALPVKSGLIDLKSQRLHNGLSDQLLSVMQKHLDAGNQVLLFLNRRGFASALLCHECGWISDCHRCQANMTVHQQTNTLQCHHCGAQRRIPRQCQSCGSTQLITRGLGTEQLEQAIQTRFPNYPAIRIDRDSTRRKGQLEDYLEAVARGDYRILIGTQMLAKGHHFPDVTLVSLLDVDGALFSADFRAAERLAQLYVQVSGRAGRASKKGSVLLQTHHPDHPLIQELIQNGYKDFAQSALLEREQAMLPPYAAMALFRAEAMDKLAAEALLQVISDKLHAALDSEMPEVTVIGPMPAPLARRAGRFRYQLLLHAAARAPLHGLLQQCLPELENLAEARKARWTLDIDPQEFI</sequence>
<keyword evidence="6 12" id="KW-0347">Helicase</keyword>
<reference evidence="16" key="1">
    <citation type="journal article" date="2018" name="Front. Microbiol.">
        <title>Genome-Based Analysis Reveals the Taxonomy and Diversity of the Family Idiomarinaceae.</title>
        <authorList>
            <person name="Liu Y."/>
            <person name="Lai Q."/>
            <person name="Shao Z."/>
        </authorList>
    </citation>
    <scope>NUCLEOTIDE SEQUENCE [LARGE SCALE GENOMIC DNA]</scope>
    <source>
        <strain evidence="16">GBPy7</strain>
    </source>
</reference>
<dbReference type="EC" id="5.6.2.4" evidence="12"/>
<dbReference type="GO" id="GO:0016887">
    <property type="term" value="F:ATP hydrolysis activity"/>
    <property type="evidence" value="ECO:0007669"/>
    <property type="project" value="RHEA"/>
</dbReference>
<feature type="domain" description="Helicase ATP-binding" evidence="13">
    <location>
        <begin position="216"/>
        <end position="382"/>
    </location>
</feature>
<dbReference type="EMBL" id="PIPJ01000004">
    <property type="protein sequence ID" value="RUO20971.1"/>
    <property type="molecule type" value="Genomic_DNA"/>
</dbReference>
<comment type="catalytic activity">
    <reaction evidence="12">
        <text>Couples ATP hydrolysis with the unwinding of duplex DNA by translocating in the 3'-5' direction.</text>
        <dbReference type="EC" id="5.6.2.4"/>
    </reaction>
</comment>
<dbReference type="RefSeq" id="WP_126767254.1">
    <property type="nucleotide sequence ID" value="NZ_PIPJ01000004.1"/>
</dbReference>
<dbReference type="InterPro" id="IPR048949">
    <property type="entry name" value="WHD_PriA"/>
</dbReference>
<feature type="binding site" evidence="12">
    <location>
        <position position="481"/>
    </location>
    <ligand>
        <name>Zn(2+)</name>
        <dbReference type="ChEBI" id="CHEBI:29105"/>
        <label>1</label>
    </ligand>
</feature>
<feature type="binding site" evidence="12">
    <location>
        <position position="450"/>
    </location>
    <ligand>
        <name>Zn(2+)</name>
        <dbReference type="ChEBI" id="CHEBI:29105"/>
        <label>2</label>
    </ligand>
</feature>
<dbReference type="InterPro" id="IPR027417">
    <property type="entry name" value="P-loop_NTPase"/>
</dbReference>
<dbReference type="InterPro" id="IPR041236">
    <property type="entry name" value="PriA_C"/>
</dbReference>
<name>A0A432VWY4_9GAMM</name>
<feature type="binding site" evidence="12">
    <location>
        <position position="441"/>
    </location>
    <ligand>
        <name>Zn(2+)</name>
        <dbReference type="ChEBI" id="CHEBI:29105"/>
        <label>1</label>
    </ligand>
</feature>
<evidence type="ECO:0000256" key="2">
    <source>
        <dbReference type="ARBA" id="ARBA00022705"/>
    </source>
</evidence>
<dbReference type="Gene3D" id="3.40.50.300">
    <property type="entry name" value="P-loop containing nucleotide triphosphate hydrolases"/>
    <property type="match status" value="2"/>
</dbReference>
<organism evidence="15 16">
    <name type="scientific">Aliidiomarina iranensis</name>
    <dbReference type="NCBI Taxonomy" id="1434071"/>
    <lineage>
        <taxon>Bacteria</taxon>
        <taxon>Pseudomonadati</taxon>
        <taxon>Pseudomonadota</taxon>
        <taxon>Gammaproteobacteria</taxon>
        <taxon>Alteromonadales</taxon>
        <taxon>Idiomarinaceae</taxon>
        <taxon>Aliidiomarina</taxon>
    </lineage>
</organism>
<dbReference type="InterPro" id="IPR042115">
    <property type="entry name" value="PriA_3primeBD_sf"/>
</dbReference>
<keyword evidence="3 12" id="KW-0479">Metal-binding</keyword>
<keyword evidence="5 12" id="KW-0378">Hydrolase</keyword>
<dbReference type="Pfam" id="PF21213">
    <property type="entry name" value="WHD_PriA"/>
    <property type="match status" value="1"/>
</dbReference>
<evidence type="ECO:0000256" key="8">
    <source>
        <dbReference type="ARBA" id="ARBA00022840"/>
    </source>
</evidence>
<dbReference type="GO" id="GO:0043138">
    <property type="term" value="F:3'-5' DNA helicase activity"/>
    <property type="evidence" value="ECO:0007669"/>
    <property type="project" value="UniProtKB-EC"/>
</dbReference>
<dbReference type="PROSITE" id="PS51194">
    <property type="entry name" value="HELICASE_CTER"/>
    <property type="match status" value="1"/>
</dbReference>
<keyword evidence="9 12" id="KW-0238">DNA-binding</keyword>
<comment type="subunit">
    <text evidence="12">Component of the replication restart primosome.</text>
</comment>
<evidence type="ECO:0000256" key="5">
    <source>
        <dbReference type="ARBA" id="ARBA00022801"/>
    </source>
</evidence>
<dbReference type="GO" id="GO:0006310">
    <property type="term" value="P:DNA recombination"/>
    <property type="evidence" value="ECO:0007669"/>
    <property type="project" value="InterPro"/>
</dbReference>
<evidence type="ECO:0000259" key="13">
    <source>
        <dbReference type="PROSITE" id="PS51192"/>
    </source>
</evidence>
<protein>
    <recommendedName>
        <fullName evidence="12">Replication restart protein PriA</fullName>
    </recommendedName>
    <alternativeName>
        <fullName evidence="12">ATP-dependent DNA helicase PriA</fullName>
        <ecNumber evidence="12">5.6.2.4</ecNumber>
    </alternativeName>
    <alternativeName>
        <fullName evidence="12">DNA 3'-5' helicase PriA</fullName>
    </alternativeName>
</protein>